<name>A0ABN9UHX8_9DINO</name>
<comment type="caution">
    <text evidence="2">The sequence shown here is derived from an EMBL/GenBank/DDBJ whole genome shotgun (WGS) entry which is preliminary data.</text>
</comment>
<feature type="non-terminal residue" evidence="2">
    <location>
        <position position="1"/>
    </location>
</feature>
<sequence>GHRAWHGNVVGSGLLSICQQGLRGYRADAYTVKAGTSRPGDVLVTPSRRLALECYGFEHRAEGGDVRYRVALETEVQRDAHISKGRDTVNARPTDPRVPHEEMEWSVPRAMSASLALW</sequence>
<keyword evidence="3" id="KW-1185">Reference proteome</keyword>
<dbReference type="Proteomes" id="UP001189429">
    <property type="component" value="Unassembled WGS sequence"/>
</dbReference>
<proteinExistence type="predicted"/>
<evidence type="ECO:0000313" key="2">
    <source>
        <dbReference type="EMBL" id="CAK0859274.1"/>
    </source>
</evidence>
<protein>
    <submittedName>
        <fullName evidence="2">Uncharacterized protein</fullName>
    </submittedName>
</protein>
<accession>A0ABN9UHX8</accession>
<evidence type="ECO:0000313" key="3">
    <source>
        <dbReference type="Proteomes" id="UP001189429"/>
    </source>
</evidence>
<feature type="region of interest" description="Disordered" evidence="1">
    <location>
        <begin position="83"/>
        <end position="102"/>
    </location>
</feature>
<reference evidence="2" key="1">
    <citation type="submission" date="2023-10" db="EMBL/GenBank/DDBJ databases">
        <authorList>
            <person name="Chen Y."/>
            <person name="Shah S."/>
            <person name="Dougan E. K."/>
            <person name="Thang M."/>
            <person name="Chan C."/>
        </authorList>
    </citation>
    <scope>NUCLEOTIDE SEQUENCE [LARGE SCALE GENOMIC DNA]</scope>
</reference>
<gene>
    <name evidence="2" type="ORF">PCOR1329_LOCUS48693</name>
</gene>
<evidence type="ECO:0000256" key="1">
    <source>
        <dbReference type="SAM" id="MobiDB-lite"/>
    </source>
</evidence>
<dbReference type="EMBL" id="CAUYUJ010015885">
    <property type="protein sequence ID" value="CAK0859274.1"/>
    <property type="molecule type" value="Genomic_DNA"/>
</dbReference>
<organism evidence="2 3">
    <name type="scientific">Prorocentrum cordatum</name>
    <dbReference type="NCBI Taxonomy" id="2364126"/>
    <lineage>
        <taxon>Eukaryota</taxon>
        <taxon>Sar</taxon>
        <taxon>Alveolata</taxon>
        <taxon>Dinophyceae</taxon>
        <taxon>Prorocentrales</taxon>
        <taxon>Prorocentraceae</taxon>
        <taxon>Prorocentrum</taxon>
    </lineage>
</organism>